<dbReference type="Pfam" id="PF00561">
    <property type="entry name" value="Abhydrolase_1"/>
    <property type="match status" value="1"/>
</dbReference>
<dbReference type="PANTHER" id="PTHR43798:SF31">
    <property type="entry name" value="AB HYDROLASE SUPERFAMILY PROTEIN YCLE"/>
    <property type="match status" value="1"/>
</dbReference>
<dbReference type="EMBL" id="CAJPDR010000184">
    <property type="protein sequence ID" value="CAF9924214.1"/>
    <property type="molecule type" value="Genomic_DNA"/>
</dbReference>
<keyword evidence="4" id="KW-1185">Reference proteome</keyword>
<dbReference type="OrthoDB" id="10249433at2759"/>
<dbReference type="InterPro" id="IPR050266">
    <property type="entry name" value="AB_hydrolase_sf"/>
</dbReference>
<proteinExistence type="predicted"/>
<dbReference type="PANTHER" id="PTHR43798">
    <property type="entry name" value="MONOACYLGLYCEROL LIPASE"/>
    <property type="match status" value="1"/>
</dbReference>
<accession>A0A8H3FGL3</accession>
<dbReference type="AlphaFoldDB" id="A0A8H3FGL3"/>
<evidence type="ECO:0000259" key="2">
    <source>
        <dbReference type="Pfam" id="PF00561"/>
    </source>
</evidence>
<dbReference type="GO" id="GO:0016787">
    <property type="term" value="F:hydrolase activity"/>
    <property type="evidence" value="ECO:0007669"/>
    <property type="project" value="UniProtKB-KW"/>
</dbReference>
<keyword evidence="1" id="KW-0378">Hydrolase</keyword>
<dbReference type="InterPro" id="IPR000073">
    <property type="entry name" value="AB_hydrolase_1"/>
</dbReference>
<feature type="domain" description="AB hydrolase-1" evidence="2">
    <location>
        <begin position="71"/>
        <end position="295"/>
    </location>
</feature>
<gene>
    <name evidence="3" type="ORF">ALECFALPRED_002705</name>
</gene>
<dbReference type="SUPFAM" id="SSF53474">
    <property type="entry name" value="alpha/beta-Hydrolases"/>
    <property type="match status" value="1"/>
</dbReference>
<evidence type="ECO:0000313" key="3">
    <source>
        <dbReference type="EMBL" id="CAF9924214.1"/>
    </source>
</evidence>
<dbReference type="Gene3D" id="3.40.50.1820">
    <property type="entry name" value="alpha/beta hydrolase"/>
    <property type="match status" value="1"/>
</dbReference>
<organism evidence="3 4">
    <name type="scientific">Alectoria fallacina</name>
    <dbReference type="NCBI Taxonomy" id="1903189"/>
    <lineage>
        <taxon>Eukaryota</taxon>
        <taxon>Fungi</taxon>
        <taxon>Dikarya</taxon>
        <taxon>Ascomycota</taxon>
        <taxon>Pezizomycotina</taxon>
        <taxon>Lecanoromycetes</taxon>
        <taxon>OSLEUM clade</taxon>
        <taxon>Lecanoromycetidae</taxon>
        <taxon>Lecanorales</taxon>
        <taxon>Lecanorineae</taxon>
        <taxon>Parmeliaceae</taxon>
        <taxon>Alectoria</taxon>
    </lineage>
</organism>
<protein>
    <recommendedName>
        <fullName evidence="2">AB hydrolase-1 domain-containing protein</fullName>
    </recommendedName>
</protein>
<evidence type="ECO:0000256" key="1">
    <source>
        <dbReference type="ARBA" id="ARBA00022801"/>
    </source>
</evidence>
<reference evidence="3" key="1">
    <citation type="submission" date="2021-03" db="EMBL/GenBank/DDBJ databases">
        <authorList>
            <person name="Tagirdzhanova G."/>
        </authorList>
    </citation>
    <scope>NUCLEOTIDE SEQUENCE</scope>
</reference>
<comment type="caution">
    <text evidence="3">The sequence shown here is derived from an EMBL/GenBank/DDBJ whole genome shotgun (WGS) entry which is preliminary data.</text>
</comment>
<evidence type="ECO:0000313" key="4">
    <source>
        <dbReference type="Proteomes" id="UP000664203"/>
    </source>
</evidence>
<sequence length="308" mass="34320">MSASFRAAIAYSNSTRESAHSDTDPLSPGLHSFSTGYNKLTYTIFGTGPSLVVCQVPGWGIGPSYISNGLAPLHGSFKILYFTPRGTPPSSRPLDALEMSSKHMVEDLEILRQYLELGSMLLLGHSNGGSIVLGYAQQYPSHVEKLVLIDHELQGFDDSATYIEFAMKRKDDHIYGTALERLQSFKADTNEEMQERLNDILPFYFANPTESVPKMLETMEDMPSSWALNHQRAADRERPTYLVDDLNKVEAKTLIVVGRDDPFCSVKAAEKAHAGMTTSELVILEDCGHFAWIENRECLDVVSRFLSE</sequence>
<name>A0A8H3FGL3_9LECA</name>
<dbReference type="GO" id="GO:0016020">
    <property type="term" value="C:membrane"/>
    <property type="evidence" value="ECO:0007669"/>
    <property type="project" value="TreeGrafter"/>
</dbReference>
<dbReference type="InterPro" id="IPR029058">
    <property type="entry name" value="AB_hydrolase_fold"/>
</dbReference>
<dbReference type="Proteomes" id="UP000664203">
    <property type="component" value="Unassembled WGS sequence"/>
</dbReference>